<dbReference type="Gene3D" id="1.20.144.10">
    <property type="entry name" value="Phosphatidic acid phosphatase type 2/haloperoxidase"/>
    <property type="match status" value="1"/>
</dbReference>
<organism evidence="1 2">
    <name type="scientific">Capsulimonas corticalis</name>
    <dbReference type="NCBI Taxonomy" id="2219043"/>
    <lineage>
        <taxon>Bacteria</taxon>
        <taxon>Bacillati</taxon>
        <taxon>Armatimonadota</taxon>
        <taxon>Armatimonadia</taxon>
        <taxon>Capsulimonadales</taxon>
        <taxon>Capsulimonadaceae</taxon>
        <taxon>Capsulimonas</taxon>
    </lineage>
</organism>
<dbReference type="InterPro" id="IPR006311">
    <property type="entry name" value="TAT_signal"/>
</dbReference>
<dbReference type="PROSITE" id="PS51318">
    <property type="entry name" value="TAT"/>
    <property type="match status" value="1"/>
</dbReference>
<dbReference type="KEGG" id="ccot:CCAX7_009560"/>
<gene>
    <name evidence="1" type="ORF">CCAX7_009560</name>
</gene>
<protein>
    <submittedName>
        <fullName evidence="1">Phosphoesterase</fullName>
    </submittedName>
</protein>
<dbReference type="AlphaFoldDB" id="A0A402CUA7"/>
<dbReference type="SMART" id="SM00014">
    <property type="entry name" value="acidPPc"/>
    <property type="match status" value="1"/>
</dbReference>
<dbReference type="SUPFAM" id="SSF48317">
    <property type="entry name" value="Acid phosphatase/Vanadium-dependent haloperoxidase"/>
    <property type="match status" value="1"/>
</dbReference>
<dbReference type="EMBL" id="AP025739">
    <property type="protein sequence ID" value="BDI28905.1"/>
    <property type="molecule type" value="Genomic_DNA"/>
</dbReference>
<sequence>MTYLRGRRSMLPAVAALLSVSLLAPPAARADSNDRKVASFASGSGSIIFLAAGLALPLLRDGDQGKNHSLRVADSLGTTLILTEGLKALTKEKRPDSSEHNSFPSGHTSAAFAVATMESAFHPKEAPLWYLGAATIGWSRLRLNRHHPQDVAFGALLGFGVSRWELSKAHGIILTPYIDPENRSMRLEFNRTF</sequence>
<dbReference type="Proteomes" id="UP000287394">
    <property type="component" value="Chromosome"/>
</dbReference>
<reference evidence="1 2" key="1">
    <citation type="journal article" date="2019" name="Int. J. Syst. Evol. Microbiol.">
        <title>Capsulimonas corticalis gen. nov., sp. nov., an aerobic capsulated bacterium, of a novel bacterial order, Capsulimonadales ord. nov., of the class Armatimonadia of the phylum Armatimonadetes.</title>
        <authorList>
            <person name="Li J."/>
            <person name="Kudo C."/>
            <person name="Tonouchi A."/>
        </authorList>
    </citation>
    <scope>NUCLEOTIDE SEQUENCE [LARGE SCALE GENOMIC DNA]</scope>
    <source>
        <strain evidence="1 2">AX-7</strain>
    </source>
</reference>
<dbReference type="InterPro" id="IPR000326">
    <property type="entry name" value="PAP2/HPO"/>
</dbReference>
<evidence type="ECO:0000313" key="2">
    <source>
        <dbReference type="Proteomes" id="UP000287394"/>
    </source>
</evidence>
<name>A0A402CUA7_9BACT</name>
<dbReference type="RefSeq" id="WP_119320960.1">
    <property type="nucleotide sequence ID" value="NZ_AP025739.1"/>
</dbReference>
<dbReference type="PANTHER" id="PTHR14969:SF13">
    <property type="entry name" value="AT30094P"/>
    <property type="match status" value="1"/>
</dbReference>
<accession>A0A402CUA7</accession>
<dbReference type="OrthoDB" id="9789113at2"/>
<proteinExistence type="predicted"/>
<evidence type="ECO:0000313" key="1">
    <source>
        <dbReference type="EMBL" id="BDI28905.1"/>
    </source>
</evidence>
<dbReference type="PANTHER" id="PTHR14969">
    <property type="entry name" value="SPHINGOSINE-1-PHOSPHATE PHOSPHOHYDROLASE"/>
    <property type="match status" value="1"/>
</dbReference>
<dbReference type="Pfam" id="PF01569">
    <property type="entry name" value="PAP2"/>
    <property type="match status" value="1"/>
</dbReference>
<keyword evidence="2" id="KW-1185">Reference proteome</keyword>
<dbReference type="InterPro" id="IPR036938">
    <property type="entry name" value="PAP2/HPO_sf"/>
</dbReference>